<keyword evidence="2" id="KW-0677">Repeat</keyword>
<dbReference type="PROSITE" id="PS00018">
    <property type="entry name" value="EF_HAND_1"/>
    <property type="match status" value="3"/>
</dbReference>
<evidence type="ECO:0000313" key="7">
    <source>
        <dbReference type="Proteomes" id="UP001552299"/>
    </source>
</evidence>
<dbReference type="SUPFAM" id="SSF47473">
    <property type="entry name" value="EF-hand"/>
    <property type="match status" value="1"/>
</dbReference>
<feature type="domain" description="EF-hand" evidence="5">
    <location>
        <begin position="392"/>
        <end position="427"/>
    </location>
</feature>
<dbReference type="CDD" id="cd00051">
    <property type="entry name" value="EFh"/>
    <property type="match status" value="1"/>
</dbReference>
<reference evidence="6 7" key="1">
    <citation type="journal article" date="2024" name="Plant Biotechnol. J.">
        <title>Dendrobium thyrsiflorum genome and its molecular insights into genes involved in important horticultural traits.</title>
        <authorList>
            <person name="Chen B."/>
            <person name="Wang J.Y."/>
            <person name="Zheng P.J."/>
            <person name="Li K.L."/>
            <person name="Liang Y.M."/>
            <person name="Chen X.F."/>
            <person name="Zhang C."/>
            <person name="Zhao X."/>
            <person name="He X."/>
            <person name="Zhang G.Q."/>
            <person name="Liu Z.J."/>
            <person name="Xu Q."/>
        </authorList>
    </citation>
    <scope>NUCLEOTIDE SEQUENCE [LARGE SCALE GENOMIC DNA]</scope>
    <source>
        <strain evidence="6">GZMU011</strain>
    </source>
</reference>
<feature type="domain" description="EF-hand" evidence="5">
    <location>
        <begin position="428"/>
        <end position="458"/>
    </location>
</feature>
<organism evidence="6 7">
    <name type="scientific">Dendrobium thyrsiflorum</name>
    <name type="common">Pinecone-like raceme dendrobium</name>
    <name type="synonym">Orchid</name>
    <dbReference type="NCBI Taxonomy" id="117978"/>
    <lineage>
        <taxon>Eukaryota</taxon>
        <taxon>Viridiplantae</taxon>
        <taxon>Streptophyta</taxon>
        <taxon>Embryophyta</taxon>
        <taxon>Tracheophyta</taxon>
        <taxon>Spermatophyta</taxon>
        <taxon>Magnoliopsida</taxon>
        <taxon>Liliopsida</taxon>
        <taxon>Asparagales</taxon>
        <taxon>Orchidaceae</taxon>
        <taxon>Epidendroideae</taxon>
        <taxon>Malaxideae</taxon>
        <taxon>Dendrobiinae</taxon>
        <taxon>Dendrobium</taxon>
    </lineage>
</organism>
<evidence type="ECO:0000256" key="2">
    <source>
        <dbReference type="ARBA" id="ARBA00022737"/>
    </source>
</evidence>
<feature type="domain" description="EF-hand" evidence="5">
    <location>
        <begin position="356"/>
        <end position="391"/>
    </location>
</feature>
<dbReference type="EMBL" id="JANQDX010000011">
    <property type="protein sequence ID" value="KAL0916059.1"/>
    <property type="molecule type" value="Genomic_DNA"/>
</dbReference>
<dbReference type="InterPro" id="IPR039647">
    <property type="entry name" value="EF_hand_pair_protein_CML-like"/>
</dbReference>
<feature type="domain" description="EF-hand" evidence="5">
    <location>
        <begin position="320"/>
        <end position="355"/>
    </location>
</feature>
<evidence type="ECO:0000259" key="5">
    <source>
        <dbReference type="PROSITE" id="PS50222"/>
    </source>
</evidence>
<evidence type="ECO:0000256" key="3">
    <source>
        <dbReference type="ARBA" id="ARBA00022837"/>
    </source>
</evidence>
<evidence type="ECO:0000313" key="6">
    <source>
        <dbReference type="EMBL" id="KAL0916059.1"/>
    </source>
</evidence>
<protein>
    <recommendedName>
        <fullName evidence="5">EF-hand domain-containing protein</fullName>
    </recommendedName>
</protein>
<dbReference type="PANTHER" id="PTHR10891">
    <property type="entry name" value="EF-HAND CALCIUM-BINDING DOMAIN CONTAINING PROTEIN"/>
    <property type="match status" value="1"/>
</dbReference>
<dbReference type="InterPro" id="IPR011992">
    <property type="entry name" value="EF-hand-dom_pair"/>
</dbReference>
<dbReference type="SMART" id="SM00054">
    <property type="entry name" value="EFh"/>
    <property type="match status" value="4"/>
</dbReference>
<evidence type="ECO:0000256" key="1">
    <source>
        <dbReference type="ARBA" id="ARBA00022723"/>
    </source>
</evidence>
<evidence type="ECO:0000256" key="4">
    <source>
        <dbReference type="SAM" id="MobiDB-lite"/>
    </source>
</evidence>
<keyword evidence="7" id="KW-1185">Reference proteome</keyword>
<keyword evidence="1" id="KW-0479">Metal-binding</keyword>
<accession>A0ABD0UU40</accession>
<dbReference type="GO" id="GO:0046872">
    <property type="term" value="F:metal ion binding"/>
    <property type="evidence" value="ECO:0007669"/>
    <property type="project" value="UniProtKB-KW"/>
</dbReference>
<dbReference type="Proteomes" id="UP001552299">
    <property type="component" value="Unassembled WGS sequence"/>
</dbReference>
<name>A0ABD0UU40_DENTH</name>
<dbReference type="Pfam" id="PF13499">
    <property type="entry name" value="EF-hand_7"/>
    <property type="match status" value="2"/>
</dbReference>
<comment type="caution">
    <text evidence="6">The sequence shown here is derived from an EMBL/GenBank/DDBJ whole genome shotgun (WGS) entry which is preliminary data.</text>
</comment>
<dbReference type="InterPro" id="IPR002048">
    <property type="entry name" value="EF_hand_dom"/>
</dbReference>
<dbReference type="InterPro" id="IPR018247">
    <property type="entry name" value="EF_Hand_1_Ca_BS"/>
</dbReference>
<dbReference type="PROSITE" id="PS50222">
    <property type="entry name" value="EF_HAND_2"/>
    <property type="match status" value="4"/>
</dbReference>
<proteinExistence type="predicted"/>
<feature type="region of interest" description="Disordered" evidence="4">
    <location>
        <begin position="91"/>
        <end position="117"/>
    </location>
</feature>
<dbReference type="AlphaFoldDB" id="A0ABD0UU40"/>
<keyword evidence="3" id="KW-0106">Calcium</keyword>
<dbReference type="Gene3D" id="1.10.238.10">
    <property type="entry name" value="EF-hand"/>
    <property type="match status" value="2"/>
</dbReference>
<gene>
    <name evidence="6" type="ORF">M5K25_013542</name>
</gene>
<sequence>MRGSQGSPKRGSSLLLQVSAYHLWRLSSEYVNIVSGSLPSPGSVKKGHRFSAFAERLEKERFSAFVERLEGRAVLCQRKKVHCLCRKVGRKSGSLPEEEGSLPSPRSGEKDIGPLPALGKGTLPRQVTAVHLIEHCWNFINMRLDQAIDIDWKNACQLSYARVNGRTHPVDENESEFSSDQHMCVLHIPVVPVTSTKVLKLFMSDDIYNRPNYNISTETGNHPPKHPDPPCCMPINKSQSLTNQLSPSLLPFLLTFAYMATTVFIKKTLKEATASNQNHSFLHNFFSMLSPKKKITTVKHTQLQVPRPIPPLSSPANQVEQEVDMARIMSRFDEDGDGKISPTELRNCMLALGEDLTIEETMAAVESVDSDGDGMLGLEDFMKLASSEGDDEKRNNLKEAFRVYEFEGEGIITPRSLRAALERLGERRTVEECEVMIRRFDVNRDGVLSFEEFKMMMV</sequence>
<dbReference type="FunFam" id="1.10.238.10:FF:000001">
    <property type="entry name" value="Calmodulin 1"/>
    <property type="match status" value="1"/>
</dbReference>